<evidence type="ECO:0000313" key="2">
    <source>
        <dbReference type="EnsemblPlants" id="ONIVA05G07170.1"/>
    </source>
</evidence>
<organism evidence="2">
    <name type="scientific">Oryza nivara</name>
    <name type="common">Indian wild rice</name>
    <name type="synonym">Oryza sativa f. spontanea</name>
    <dbReference type="NCBI Taxonomy" id="4536"/>
    <lineage>
        <taxon>Eukaryota</taxon>
        <taxon>Viridiplantae</taxon>
        <taxon>Streptophyta</taxon>
        <taxon>Embryophyta</taxon>
        <taxon>Tracheophyta</taxon>
        <taxon>Spermatophyta</taxon>
        <taxon>Magnoliopsida</taxon>
        <taxon>Liliopsida</taxon>
        <taxon>Poales</taxon>
        <taxon>Poaceae</taxon>
        <taxon>BOP clade</taxon>
        <taxon>Oryzoideae</taxon>
        <taxon>Oryzeae</taxon>
        <taxon>Oryzinae</taxon>
        <taxon>Oryza</taxon>
    </lineage>
</organism>
<evidence type="ECO:0000313" key="3">
    <source>
        <dbReference type="Proteomes" id="UP000006591"/>
    </source>
</evidence>
<name>A0A0E0HAU7_ORYNI</name>
<dbReference type="Gramene" id="ONIVA05G07170.1">
    <property type="protein sequence ID" value="ONIVA05G07170.1"/>
    <property type="gene ID" value="ONIVA05G07170"/>
</dbReference>
<protein>
    <submittedName>
        <fullName evidence="2">Uncharacterized protein</fullName>
    </submittedName>
</protein>
<dbReference type="HOGENOM" id="CLU_1996297_0_0_1"/>
<accession>A0A0E0HAU7</accession>
<sequence length="125" mass="13022">MAGNEEEPVDILSPLSGHAGSGVGFHFRGSGSRGLDLNSQADAFPDFASYHQILQSDGHDLPPIRPGSRSTGAPSRPPFLGVRRDISRGGRGGRGRARSLTIGAGSARGMRGFVPPAQLPAMEMS</sequence>
<keyword evidence="3" id="KW-1185">Reference proteome</keyword>
<dbReference type="AlphaFoldDB" id="A0A0E0HAU7"/>
<dbReference type="Proteomes" id="UP000006591">
    <property type="component" value="Chromosome 5"/>
</dbReference>
<reference evidence="2" key="2">
    <citation type="submission" date="2018-04" db="EMBL/GenBank/DDBJ databases">
        <title>OnivRS2 (Oryza nivara Reference Sequence Version 2).</title>
        <authorList>
            <person name="Zhang J."/>
            <person name="Kudrna D."/>
            <person name="Lee S."/>
            <person name="Talag J."/>
            <person name="Rajasekar S."/>
            <person name="Welchert J."/>
            <person name="Hsing Y.-I."/>
            <person name="Wing R.A."/>
        </authorList>
    </citation>
    <scope>NUCLEOTIDE SEQUENCE [LARGE SCALE GENOMIC DNA]</scope>
    <source>
        <strain evidence="2">SL10</strain>
    </source>
</reference>
<proteinExistence type="predicted"/>
<dbReference type="EnsemblPlants" id="ONIVA05G07170.1">
    <property type="protein sequence ID" value="ONIVA05G07170.1"/>
    <property type="gene ID" value="ONIVA05G07170"/>
</dbReference>
<reference evidence="2" key="1">
    <citation type="submission" date="2015-04" db="UniProtKB">
        <authorList>
            <consortium name="EnsemblPlants"/>
        </authorList>
    </citation>
    <scope>IDENTIFICATION</scope>
    <source>
        <strain evidence="2">SL10</strain>
    </source>
</reference>
<evidence type="ECO:0000256" key="1">
    <source>
        <dbReference type="SAM" id="MobiDB-lite"/>
    </source>
</evidence>
<feature type="region of interest" description="Disordered" evidence="1">
    <location>
        <begin position="56"/>
        <end position="125"/>
    </location>
</feature>